<reference evidence="1" key="1">
    <citation type="journal article" date="2020" name="Stud. Mycol.">
        <title>101 Dothideomycetes genomes: a test case for predicting lifestyles and emergence of pathogens.</title>
        <authorList>
            <person name="Haridas S."/>
            <person name="Albert R."/>
            <person name="Binder M."/>
            <person name="Bloem J."/>
            <person name="Labutti K."/>
            <person name="Salamov A."/>
            <person name="Andreopoulos B."/>
            <person name="Baker S."/>
            <person name="Barry K."/>
            <person name="Bills G."/>
            <person name="Bluhm B."/>
            <person name="Cannon C."/>
            <person name="Castanera R."/>
            <person name="Culley D."/>
            <person name="Daum C."/>
            <person name="Ezra D."/>
            <person name="Gonzalez J."/>
            <person name="Henrissat B."/>
            <person name="Kuo A."/>
            <person name="Liang C."/>
            <person name="Lipzen A."/>
            <person name="Lutzoni F."/>
            <person name="Magnuson J."/>
            <person name="Mondo S."/>
            <person name="Nolan M."/>
            <person name="Ohm R."/>
            <person name="Pangilinan J."/>
            <person name="Park H.-J."/>
            <person name="Ramirez L."/>
            <person name="Alfaro M."/>
            <person name="Sun H."/>
            <person name="Tritt A."/>
            <person name="Yoshinaga Y."/>
            <person name="Zwiers L.-H."/>
            <person name="Turgeon B."/>
            <person name="Goodwin S."/>
            <person name="Spatafora J."/>
            <person name="Crous P."/>
            <person name="Grigoriev I."/>
        </authorList>
    </citation>
    <scope>NUCLEOTIDE SEQUENCE</scope>
    <source>
        <strain evidence="1">CBS 122368</strain>
    </source>
</reference>
<dbReference type="EMBL" id="ML987193">
    <property type="protein sequence ID" value="KAF2250556.1"/>
    <property type="molecule type" value="Genomic_DNA"/>
</dbReference>
<proteinExistence type="predicted"/>
<name>A0A6A6IJK0_9PLEO</name>
<dbReference type="GeneID" id="54574639"/>
<dbReference type="AlphaFoldDB" id="A0A6A6IJK0"/>
<organism evidence="1 2">
    <name type="scientific">Trematosphaeria pertusa</name>
    <dbReference type="NCBI Taxonomy" id="390896"/>
    <lineage>
        <taxon>Eukaryota</taxon>
        <taxon>Fungi</taxon>
        <taxon>Dikarya</taxon>
        <taxon>Ascomycota</taxon>
        <taxon>Pezizomycotina</taxon>
        <taxon>Dothideomycetes</taxon>
        <taxon>Pleosporomycetidae</taxon>
        <taxon>Pleosporales</taxon>
        <taxon>Massarineae</taxon>
        <taxon>Trematosphaeriaceae</taxon>
        <taxon>Trematosphaeria</taxon>
    </lineage>
</organism>
<protein>
    <submittedName>
        <fullName evidence="1">Uncharacterized protein</fullName>
    </submittedName>
</protein>
<sequence length="97" mass="10889">MCRCVEDWGLRCHPTRWKFSASRSLALSHHLLTTSITFLCADHPAVGIEPLSCDHTPRGVLHMQYASVPTTWEGNRLATQCTTGAPERIYLWGPQDP</sequence>
<keyword evidence="2" id="KW-1185">Reference proteome</keyword>
<accession>A0A6A6IJK0</accession>
<gene>
    <name evidence="1" type="ORF">BU26DRAFT_265701</name>
</gene>
<evidence type="ECO:0000313" key="1">
    <source>
        <dbReference type="EMBL" id="KAF2250556.1"/>
    </source>
</evidence>
<dbReference type="Proteomes" id="UP000800094">
    <property type="component" value="Unassembled WGS sequence"/>
</dbReference>
<evidence type="ECO:0000313" key="2">
    <source>
        <dbReference type="Proteomes" id="UP000800094"/>
    </source>
</evidence>
<dbReference type="RefSeq" id="XP_033685560.1">
    <property type="nucleotide sequence ID" value="XM_033821309.1"/>
</dbReference>